<dbReference type="CDD" id="cd06464">
    <property type="entry name" value="ACD_sHsps-like"/>
    <property type="match status" value="1"/>
</dbReference>
<proteinExistence type="evidence at transcript level"/>
<dbReference type="PANTHER" id="PTHR11527">
    <property type="entry name" value="HEAT-SHOCK PROTEIN 20 FAMILY MEMBER"/>
    <property type="match status" value="1"/>
</dbReference>
<dbReference type="EMBL" id="MN698834">
    <property type="protein sequence ID" value="QRG27096.1"/>
    <property type="molecule type" value="mRNA"/>
</dbReference>
<evidence type="ECO:0000256" key="1">
    <source>
        <dbReference type="ARBA" id="ARBA00023016"/>
    </source>
</evidence>
<feature type="domain" description="SHSP" evidence="4">
    <location>
        <begin position="32"/>
        <end position="143"/>
    </location>
</feature>
<gene>
    <name evidence="5" type="primary">Hsp20</name>
</gene>
<evidence type="ECO:0000256" key="2">
    <source>
        <dbReference type="PROSITE-ProRule" id="PRU00285"/>
    </source>
</evidence>
<name>A0A890C6K2_SCRTR</name>
<sequence>MLIQWKNTSDPFFAFNRQVDGLFRELFPAPKAKSRRHGFALDIIERDDAFTLRASLPGLSSEDLSLEVENGTLKLSAKRSTEVPEGYTALRRERGALSFERSFRLGSKVDAESIEAKLEHGVLTITLPKRAEQKPRQISIQAA</sequence>
<dbReference type="InterPro" id="IPR008978">
    <property type="entry name" value="HSP20-like_chaperone"/>
</dbReference>
<evidence type="ECO:0000256" key="3">
    <source>
        <dbReference type="RuleBase" id="RU003616"/>
    </source>
</evidence>
<dbReference type="Pfam" id="PF00011">
    <property type="entry name" value="HSP20"/>
    <property type="match status" value="1"/>
</dbReference>
<dbReference type="AlphaFoldDB" id="A0A890C6K2"/>
<dbReference type="PROSITE" id="PS01031">
    <property type="entry name" value="SHSP"/>
    <property type="match status" value="1"/>
</dbReference>
<reference evidence="5" key="1">
    <citation type="journal article" name="Biology">
        <title>Transcriptional Responses of the Heat Shock Protein 20 (Hsp20) and 40 (Hsp40) Genes to Temperature Stress and Alteration of Life Cycle Stages in the Harmful Alga Scrippsiella trochoidea (Dinophyceae).</title>
        <authorList>
            <person name="Deng Y."/>
            <person name="Hu Z."/>
            <person name="Shang L."/>
            <person name="Chai Z."/>
            <person name="Tang Y.Z."/>
        </authorList>
    </citation>
    <scope>NUCLEOTIDE SEQUENCE</scope>
    <source>
        <strain evidence="5">IOCAS-St-1</strain>
    </source>
</reference>
<organism evidence="5">
    <name type="scientific">Scrippsiella trochoidea</name>
    <name type="common">Dinoflagellate</name>
    <name type="synonym">Glenodinium trochoideum</name>
    <dbReference type="NCBI Taxonomy" id="71861"/>
    <lineage>
        <taxon>Eukaryota</taxon>
        <taxon>Sar</taxon>
        <taxon>Alveolata</taxon>
        <taxon>Dinophyceae</taxon>
        <taxon>Peridiniales</taxon>
        <taxon>Peridiniaceae</taxon>
        <taxon>Scrippsiella</taxon>
    </lineage>
</organism>
<keyword evidence="1 5" id="KW-0346">Stress response</keyword>
<protein>
    <submittedName>
        <fullName evidence="5">Heat shock protein 20</fullName>
    </submittedName>
</protein>
<dbReference type="InterPro" id="IPR031107">
    <property type="entry name" value="Small_HSP"/>
</dbReference>
<dbReference type="SUPFAM" id="SSF49764">
    <property type="entry name" value="HSP20-like chaperones"/>
    <property type="match status" value="1"/>
</dbReference>
<accession>A0A890C6K2</accession>
<dbReference type="InterPro" id="IPR002068">
    <property type="entry name" value="A-crystallin/Hsp20_dom"/>
</dbReference>
<evidence type="ECO:0000313" key="5">
    <source>
        <dbReference type="EMBL" id="QRG27096.1"/>
    </source>
</evidence>
<comment type="similarity">
    <text evidence="2 3">Belongs to the small heat shock protein (HSP20) family.</text>
</comment>
<dbReference type="Gene3D" id="2.60.40.790">
    <property type="match status" value="1"/>
</dbReference>
<evidence type="ECO:0000259" key="4">
    <source>
        <dbReference type="PROSITE" id="PS01031"/>
    </source>
</evidence>